<keyword evidence="2" id="KW-1185">Reference proteome</keyword>
<dbReference type="Proteomes" id="UP000887566">
    <property type="component" value="Unplaced"/>
</dbReference>
<evidence type="ECO:0000313" key="3">
    <source>
        <dbReference type="WBParaSite" id="PSAMB.scaffold2827size21055.g19283.t1"/>
    </source>
</evidence>
<feature type="compositionally biased region" description="Low complexity" evidence="1">
    <location>
        <begin position="145"/>
        <end position="159"/>
    </location>
</feature>
<evidence type="ECO:0000256" key="1">
    <source>
        <dbReference type="SAM" id="MobiDB-lite"/>
    </source>
</evidence>
<reference evidence="3" key="1">
    <citation type="submission" date="2022-11" db="UniProtKB">
        <authorList>
            <consortium name="WormBaseParasite"/>
        </authorList>
    </citation>
    <scope>IDENTIFICATION</scope>
</reference>
<proteinExistence type="predicted"/>
<dbReference type="AlphaFoldDB" id="A0A914VZY9"/>
<sequence length="173" mass="18827">QVVEVASKVPADDSIIQDRAPDIRDLKRFSKSKKLVERAAKRARFIISECKQQVGEYGLSSDDEPDPTAAKTPVTACGEGTLMAPHTTDIQMHQPLYLGDVKDLVREYRILQEVEPDSPSLDFSDVRLDEVYERAGLPFGGERQSGGSKAKPSKLAAPATPRAKSPANAKPPA</sequence>
<protein>
    <submittedName>
        <fullName evidence="3">Uncharacterized protein</fullName>
    </submittedName>
</protein>
<feature type="region of interest" description="Disordered" evidence="1">
    <location>
        <begin position="136"/>
        <end position="173"/>
    </location>
</feature>
<organism evidence="2 3">
    <name type="scientific">Plectus sambesii</name>
    <dbReference type="NCBI Taxonomy" id="2011161"/>
    <lineage>
        <taxon>Eukaryota</taxon>
        <taxon>Metazoa</taxon>
        <taxon>Ecdysozoa</taxon>
        <taxon>Nematoda</taxon>
        <taxon>Chromadorea</taxon>
        <taxon>Plectida</taxon>
        <taxon>Plectina</taxon>
        <taxon>Plectoidea</taxon>
        <taxon>Plectidae</taxon>
        <taxon>Plectus</taxon>
    </lineage>
</organism>
<dbReference type="WBParaSite" id="PSAMB.scaffold2827size21055.g19283.t1">
    <property type="protein sequence ID" value="PSAMB.scaffold2827size21055.g19283.t1"/>
    <property type="gene ID" value="PSAMB.scaffold2827size21055.g19283"/>
</dbReference>
<evidence type="ECO:0000313" key="2">
    <source>
        <dbReference type="Proteomes" id="UP000887566"/>
    </source>
</evidence>
<accession>A0A914VZY9</accession>
<name>A0A914VZY9_9BILA</name>